<feature type="region of interest" description="Disordered" evidence="1">
    <location>
        <begin position="128"/>
        <end position="149"/>
    </location>
</feature>
<evidence type="ECO:0000313" key="3">
    <source>
        <dbReference type="Proteomes" id="UP000237438"/>
    </source>
</evidence>
<dbReference type="Proteomes" id="UP000237438">
    <property type="component" value="Unassembled WGS sequence"/>
</dbReference>
<feature type="compositionally biased region" description="Polar residues" evidence="1">
    <location>
        <begin position="1"/>
        <end position="19"/>
    </location>
</feature>
<organism evidence="2 3">
    <name type="scientific">Erysiphe pulchra</name>
    <dbReference type="NCBI Taxonomy" id="225359"/>
    <lineage>
        <taxon>Eukaryota</taxon>
        <taxon>Fungi</taxon>
        <taxon>Dikarya</taxon>
        <taxon>Ascomycota</taxon>
        <taxon>Pezizomycotina</taxon>
        <taxon>Leotiomycetes</taxon>
        <taxon>Erysiphales</taxon>
        <taxon>Erysiphaceae</taxon>
        <taxon>Erysiphe</taxon>
    </lineage>
</organism>
<comment type="caution">
    <text evidence="2">The sequence shown here is derived from an EMBL/GenBank/DDBJ whole genome shotgun (WGS) entry which is preliminary data.</text>
</comment>
<dbReference type="EMBL" id="PEDP01004115">
    <property type="protein sequence ID" value="POS82128.1"/>
    <property type="molecule type" value="Genomic_DNA"/>
</dbReference>
<name>A0A2S4PJC4_9PEZI</name>
<feature type="compositionally biased region" description="Basic and acidic residues" evidence="1">
    <location>
        <begin position="129"/>
        <end position="149"/>
    </location>
</feature>
<evidence type="ECO:0008006" key="4">
    <source>
        <dbReference type="Google" id="ProtNLM"/>
    </source>
</evidence>
<dbReference type="OrthoDB" id="3598698at2759"/>
<sequence>MASIPSNNSKDVKSISQTPEAAASSAKTFLAAEKWKYGIDLTTASSNDLTSFVEYRTQVYECKGWTDMSLSTIFAEDFEKFKRKDFDLCTSDARAELRERLRKQGVYVPIGRGYPVSKELADLVLAEKPWPEDDPQRPSRVKSEPPQDRIQEIKAEETTQKSSSNQNKFEKYCKLAKSSIEPLNNPVESNIYHTPNPSLTPLYADTQIESALNQLELDYDHGFGRELSNLQKCYWLESQKYSGTMEESFNYKFLIFINNCKRSGIPPKTIPQAFPIMLHGSALDYYYHNCDGRDMTVNDLHKHFIKRYENEEHRRNMERKWNSISLRQMVKSNPDMPMEETFRKLVERLQQLQRVLDIDLRSESVLRQKLILACEDVEACSSACSRPPIQFTELVEAIHSAIASHEKARRAQEIDPIPTTSSTQLTNINFVDRKYHSHNKGFKRPLQQSISKLGQSSTVNDNYQQNNKGNYKGKCFICRRPNCWSTNHTEEERRKSRERITKKVEAYIQDYEGQQNSNYEAESEDEIPEQFLIDLDSFDVEDISENFIISTGSIPAYEARQFQQNLCNNVTYHLLSGNDLTESHNDPFTYIANSGGRYTSDKWHGIMLDPGSSSFSTAGCGQVKAYISTFNCGKVDKSTAGAITAQFGIGRTTSIGSINILTPIGNVTFHVVNADTPFLLCLQDMDSLKIYYNNLRDVIQMQNGKSIPVIRKFNHAFLVWGIPSLNYLTDSELRQLHRRFGHPSVNRLVKTLERAGHHDLNHRKILER</sequence>
<evidence type="ECO:0000256" key="1">
    <source>
        <dbReference type="SAM" id="MobiDB-lite"/>
    </source>
</evidence>
<gene>
    <name evidence="2" type="ORF">EPUL_006743</name>
</gene>
<dbReference type="AlphaFoldDB" id="A0A2S4PJC4"/>
<accession>A0A2S4PJC4</accession>
<proteinExistence type="predicted"/>
<feature type="non-terminal residue" evidence="2">
    <location>
        <position position="768"/>
    </location>
</feature>
<feature type="region of interest" description="Disordered" evidence="1">
    <location>
        <begin position="1"/>
        <end position="20"/>
    </location>
</feature>
<protein>
    <recommendedName>
        <fullName evidence="4">GAG-pre-integrase domain-containing protein</fullName>
    </recommendedName>
</protein>
<reference evidence="2 3" key="1">
    <citation type="submission" date="2017-10" db="EMBL/GenBank/DDBJ databases">
        <title>Development of genomic resources for the powdery mildew, Erysiphe pulchra.</title>
        <authorList>
            <person name="Wadl P.A."/>
            <person name="Mack B.M."/>
            <person name="Moore G."/>
            <person name="Beltz S.B."/>
        </authorList>
    </citation>
    <scope>NUCLEOTIDE SEQUENCE [LARGE SCALE GENOMIC DNA]</scope>
    <source>
        <strain evidence="2">Cflorida</strain>
    </source>
</reference>
<evidence type="ECO:0000313" key="2">
    <source>
        <dbReference type="EMBL" id="POS82128.1"/>
    </source>
</evidence>
<keyword evidence="3" id="KW-1185">Reference proteome</keyword>